<dbReference type="InterPro" id="IPR037867">
    <property type="entry name" value="Swd2/WDR82"/>
</dbReference>
<dbReference type="PANTHER" id="PTHR19861">
    <property type="entry name" value="WD40 REPEAT PROTEIN SWD2"/>
    <property type="match status" value="1"/>
</dbReference>
<evidence type="ECO:0000256" key="2">
    <source>
        <dbReference type="ARBA" id="ARBA00005616"/>
    </source>
</evidence>
<gene>
    <name evidence="6" type="ORF">TTRE_0000936601</name>
</gene>
<evidence type="ECO:0000256" key="5">
    <source>
        <dbReference type="ARBA" id="ARBA00023242"/>
    </source>
</evidence>
<evidence type="ECO:0000256" key="4">
    <source>
        <dbReference type="ARBA" id="ARBA00022737"/>
    </source>
</evidence>
<evidence type="ECO:0000256" key="3">
    <source>
        <dbReference type="ARBA" id="ARBA00022574"/>
    </source>
</evidence>
<reference evidence="6" key="2">
    <citation type="submission" date="2014-03" db="EMBL/GenBank/DDBJ databases">
        <title>The whipworm genome and dual-species transcriptomics of an intimate host-pathogen interaction.</title>
        <authorList>
            <person name="Foth B.J."/>
            <person name="Tsai I.J."/>
            <person name="Reid A.J."/>
            <person name="Bancroft A.J."/>
            <person name="Nichol S."/>
            <person name="Tracey A."/>
            <person name="Holroyd N."/>
            <person name="Cotton J.A."/>
            <person name="Stanley E.J."/>
            <person name="Zarowiecki M."/>
            <person name="Liu J.Z."/>
            <person name="Huckvale T."/>
            <person name="Cooper P.J."/>
            <person name="Grencis R.K."/>
            <person name="Berriman M."/>
        </authorList>
    </citation>
    <scope>NUCLEOTIDE SEQUENCE [LARGE SCALE GENOMIC DNA]</scope>
</reference>
<protein>
    <submittedName>
        <fullName evidence="6">WD repeat-containing protein 82</fullName>
    </submittedName>
</protein>
<keyword evidence="7" id="KW-1185">Reference proteome</keyword>
<dbReference type="Proteomes" id="UP000030665">
    <property type="component" value="Unassembled WGS sequence"/>
</dbReference>
<dbReference type="InterPro" id="IPR001680">
    <property type="entry name" value="WD40_rpt"/>
</dbReference>
<keyword evidence="3" id="KW-0853">WD repeat</keyword>
<dbReference type="OrthoDB" id="27537at2759"/>
<proteinExistence type="inferred from homology"/>
<comment type="similarity">
    <text evidence="2">Belongs to the WD repeat SWD2 family.</text>
</comment>
<dbReference type="GO" id="GO:0016070">
    <property type="term" value="P:RNA metabolic process"/>
    <property type="evidence" value="ECO:0007669"/>
    <property type="project" value="UniProtKB-ARBA"/>
</dbReference>
<dbReference type="GO" id="GO:0048188">
    <property type="term" value="C:Set1C/COMPASS complex"/>
    <property type="evidence" value="ECO:0007669"/>
    <property type="project" value="TreeGrafter"/>
</dbReference>
<evidence type="ECO:0000256" key="1">
    <source>
        <dbReference type="ARBA" id="ARBA00004123"/>
    </source>
</evidence>
<accession>A0A077ZMJ0</accession>
<dbReference type="SMART" id="SM00320">
    <property type="entry name" value="WD40"/>
    <property type="match status" value="4"/>
</dbReference>
<sequence length="269" mass="30772">MYLTSDVIKNMEVAIRFKENKHLVTSIDVHSSGSHVVVGSEDDRSITLFNCNRGEIHSTLYSKKYGVGLVRFLSPYEVLHTATMTDMNFTFLLFETVISLDDRAQVAIDREAKMFAAASNDSEIRLYDIRNYRRGPFALYDTKQEFMERSQWTGVDFSPDRNYLMVTTDCGYIILLDTSTGKLRRLLTGFVHKEGVNTGACFSPDSNFSGSEDGKVCVWDLDRLLKFESILDFEPFVLNGRHRHPCRCLVFNPTYMLFVSSCKVTVILR</sequence>
<dbReference type="AlphaFoldDB" id="A0A077ZMJ0"/>
<organism evidence="6 7">
    <name type="scientific">Trichuris trichiura</name>
    <name type="common">Whipworm</name>
    <name type="synonym">Trichocephalus trichiurus</name>
    <dbReference type="NCBI Taxonomy" id="36087"/>
    <lineage>
        <taxon>Eukaryota</taxon>
        <taxon>Metazoa</taxon>
        <taxon>Ecdysozoa</taxon>
        <taxon>Nematoda</taxon>
        <taxon>Enoplea</taxon>
        <taxon>Dorylaimia</taxon>
        <taxon>Trichinellida</taxon>
        <taxon>Trichuridae</taxon>
        <taxon>Trichuris</taxon>
    </lineage>
</organism>
<evidence type="ECO:0000313" key="7">
    <source>
        <dbReference type="Proteomes" id="UP000030665"/>
    </source>
</evidence>
<dbReference type="Gene3D" id="2.130.10.10">
    <property type="entry name" value="YVTN repeat-like/Quinoprotein amine dehydrogenase"/>
    <property type="match status" value="2"/>
</dbReference>
<dbReference type="InterPro" id="IPR015943">
    <property type="entry name" value="WD40/YVTN_repeat-like_dom_sf"/>
</dbReference>
<dbReference type="STRING" id="36087.A0A077ZMJ0"/>
<name>A0A077ZMJ0_TRITR</name>
<dbReference type="InterPro" id="IPR036322">
    <property type="entry name" value="WD40_repeat_dom_sf"/>
</dbReference>
<reference evidence="6" key="1">
    <citation type="submission" date="2014-01" db="EMBL/GenBank/DDBJ databases">
        <authorList>
            <person name="Aslett M."/>
        </authorList>
    </citation>
    <scope>NUCLEOTIDE SEQUENCE</scope>
</reference>
<evidence type="ECO:0000313" key="6">
    <source>
        <dbReference type="EMBL" id="CDW60958.1"/>
    </source>
</evidence>
<dbReference type="SUPFAM" id="SSF50978">
    <property type="entry name" value="WD40 repeat-like"/>
    <property type="match status" value="1"/>
</dbReference>
<dbReference type="EMBL" id="HG807603">
    <property type="protein sequence ID" value="CDW60958.1"/>
    <property type="molecule type" value="Genomic_DNA"/>
</dbReference>
<dbReference type="Pfam" id="PF00400">
    <property type="entry name" value="WD40"/>
    <property type="match status" value="2"/>
</dbReference>
<comment type="subcellular location">
    <subcellularLocation>
        <location evidence="1">Nucleus</location>
    </subcellularLocation>
</comment>
<dbReference type="PANTHER" id="PTHR19861:SF0">
    <property type="entry name" value="WD REPEAT-CONTAINING PROTEIN 82"/>
    <property type="match status" value="1"/>
</dbReference>
<keyword evidence="4" id="KW-0677">Repeat</keyword>
<keyword evidence="5" id="KW-0539">Nucleus</keyword>
<dbReference type="GO" id="GO:0003682">
    <property type="term" value="F:chromatin binding"/>
    <property type="evidence" value="ECO:0007669"/>
    <property type="project" value="TreeGrafter"/>
</dbReference>